<keyword evidence="7" id="KW-1185">Reference proteome</keyword>
<dbReference type="CDD" id="cd17355">
    <property type="entry name" value="MFS_YcxA_like"/>
    <property type="match status" value="1"/>
</dbReference>
<dbReference type="EMBL" id="FOQL01000002">
    <property type="protein sequence ID" value="SFI42867.1"/>
    <property type="molecule type" value="Genomic_DNA"/>
</dbReference>
<gene>
    <name evidence="6" type="ORF">SAMN05216206_2226</name>
</gene>
<dbReference type="InterPro" id="IPR011701">
    <property type="entry name" value="MFS"/>
</dbReference>
<dbReference type="InterPro" id="IPR036259">
    <property type="entry name" value="MFS_trans_sf"/>
</dbReference>
<dbReference type="SUPFAM" id="SSF103473">
    <property type="entry name" value="MFS general substrate transporter"/>
    <property type="match status" value="1"/>
</dbReference>
<evidence type="ECO:0000256" key="1">
    <source>
        <dbReference type="ARBA" id="ARBA00022692"/>
    </source>
</evidence>
<evidence type="ECO:0000259" key="5">
    <source>
        <dbReference type="PROSITE" id="PS50850"/>
    </source>
</evidence>
<dbReference type="Proteomes" id="UP000243606">
    <property type="component" value="Unassembled WGS sequence"/>
</dbReference>
<feature type="transmembrane region" description="Helical" evidence="4">
    <location>
        <begin position="42"/>
        <end position="60"/>
    </location>
</feature>
<evidence type="ECO:0000256" key="3">
    <source>
        <dbReference type="ARBA" id="ARBA00023136"/>
    </source>
</evidence>
<proteinExistence type="predicted"/>
<dbReference type="PANTHER" id="PTHR11360:SF284">
    <property type="entry name" value="EG:103B4.3 PROTEIN-RELATED"/>
    <property type="match status" value="1"/>
</dbReference>
<feature type="transmembrane region" description="Helical" evidence="4">
    <location>
        <begin position="301"/>
        <end position="322"/>
    </location>
</feature>
<dbReference type="OrthoDB" id="146345at2"/>
<feature type="transmembrane region" description="Helical" evidence="4">
    <location>
        <begin position="137"/>
        <end position="157"/>
    </location>
</feature>
<dbReference type="GO" id="GO:0022857">
    <property type="term" value="F:transmembrane transporter activity"/>
    <property type="evidence" value="ECO:0007669"/>
    <property type="project" value="InterPro"/>
</dbReference>
<organism evidence="6 7">
    <name type="scientific">Pseudomonas guineae</name>
    <dbReference type="NCBI Taxonomy" id="425504"/>
    <lineage>
        <taxon>Bacteria</taxon>
        <taxon>Pseudomonadati</taxon>
        <taxon>Pseudomonadota</taxon>
        <taxon>Gammaproteobacteria</taxon>
        <taxon>Pseudomonadales</taxon>
        <taxon>Pseudomonadaceae</taxon>
        <taxon>Pseudomonas</taxon>
    </lineage>
</organism>
<protein>
    <submittedName>
        <fullName evidence="6">Nitrate/nitrite transporter NarK</fullName>
    </submittedName>
</protein>
<feature type="transmembrane region" description="Helical" evidence="4">
    <location>
        <begin position="101"/>
        <end position="125"/>
    </location>
</feature>
<feature type="transmembrane region" description="Helical" evidence="4">
    <location>
        <begin position="163"/>
        <end position="186"/>
    </location>
</feature>
<evidence type="ECO:0000313" key="6">
    <source>
        <dbReference type="EMBL" id="SFI42867.1"/>
    </source>
</evidence>
<name>A0A1I3I4T4_9PSED</name>
<feature type="transmembrane region" description="Helical" evidence="4">
    <location>
        <begin position="334"/>
        <end position="356"/>
    </location>
</feature>
<dbReference type="Gene3D" id="1.20.1250.20">
    <property type="entry name" value="MFS general substrate transporter like domains"/>
    <property type="match status" value="1"/>
</dbReference>
<dbReference type="PANTHER" id="PTHR11360">
    <property type="entry name" value="MONOCARBOXYLATE TRANSPORTER"/>
    <property type="match status" value="1"/>
</dbReference>
<keyword evidence="2 4" id="KW-1133">Transmembrane helix</keyword>
<dbReference type="InterPro" id="IPR050327">
    <property type="entry name" value="Proton-linked_MCT"/>
</dbReference>
<dbReference type="RefSeq" id="WP_090241998.1">
    <property type="nucleotide sequence ID" value="NZ_CAXBNE010000108.1"/>
</dbReference>
<evidence type="ECO:0000256" key="4">
    <source>
        <dbReference type="SAM" id="Phobius"/>
    </source>
</evidence>
<dbReference type="Pfam" id="PF07690">
    <property type="entry name" value="MFS_1"/>
    <property type="match status" value="1"/>
</dbReference>
<dbReference type="PROSITE" id="PS50850">
    <property type="entry name" value="MFS"/>
    <property type="match status" value="1"/>
</dbReference>
<feature type="transmembrane region" description="Helical" evidence="4">
    <location>
        <begin position="72"/>
        <end position="95"/>
    </location>
</feature>
<feature type="transmembrane region" description="Helical" evidence="4">
    <location>
        <begin position="278"/>
        <end position="295"/>
    </location>
</feature>
<feature type="transmembrane region" description="Helical" evidence="4">
    <location>
        <begin position="245"/>
        <end position="266"/>
    </location>
</feature>
<keyword evidence="1 4" id="KW-0812">Transmembrane</keyword>
<sequence>MKTIGRGSMWILLGASLILALSLGIRHGFGLFLPPMSAEFGWGREVFAFAIALQNLIWGLTQPFTGALADRFGARSTVIVGGILYAIGLVCMGLADSPISLSLSAGLLIGMGLSGTSFSVILGAVGRAVPMEKRSMAMGLAAAAGSFGQFAMLPGTLGLVSWLGWSVALMALGLLVALIIPLAAMLKDAPLPHTGQEQTLGEALREACGHSGFWLLALGFFVCGFQVVFIGVHLPAYLVDQHLPALVGTTVLALVGLFNIFGTYIAGLLGGRMSKPRLLSALYLARAVVIMAFIMTPLTVWSAYAFGVFMGLLWLSTVPLTNGTVATLFGVRNLSMLGGIVFLFHQLGAFLGGWMGGYLYDRTGSYDLVWQIAILLSLLAAALNWPVREQPVARLQQQEANA</sequence>
<evidence type="ECO:0000256" key="2">
    <source>
        <dbReference type="ARBA" id="ARBA00022989"/>
    </source>
</evidence>
<keyword evidence="3 4" id="KW-0472">Membrane</keyword>
<feature type="transmembrane region" description="Helical" evidence="4">
    <location>
        <begin position="368"/>
        <end position="387"/>
    </location>
</feature>
<accession>A0A1I3I4T4</accession>
<reference evidence="7" key="1">
    <citation type="submission" date="2016-10" db="EMBL/GenBank/DDBJ databases">
        <authorList>
            <person name="Varghese N."/>
            <person name="Submissions S."/>
        </authorList>
    </citation>
    <scope>NUCLEOTIDE SEQUENCE [LARGE SCALE GENOMIC DNA]</scope>
    <source>
        <strain evidence="7">LMG 24016</strain>
    </source>
</reference>
<evidence type="ECO:0000313" key="7">
    <source>
        <dbReference type="Proteomes" id="UP000243606"/>
    </source>
</evidence>
<feature type="transmembrane region" description="Helical" evidence="4">
    <location>
        <begin position="213"/>
        <end position="239"/>
    </location>
</feature>
<dbReference type="AlphaFoldDB" id="A0A1I3I4T4"/>
<feature type="domain" description="Major facilitator superfamily (MFS) profile" evidence="5">
    <location>
        <begin position="8"/>
        <end position="392"/>
    </location>
</feature>
<dbReference type="STRING" id="425504.SAMN05216206_2226"/>
<dbReference type="InterPro" id="IPR020846">
    <property type="entry name" value="MFS_dom"/>
</dbReference>